<organism evidence="1 2">
    <name type="scientific">Arenicella xantha</name>
    <dbReference type="NCBI Taxonomy" id="644221"/>
    <lineage>
        <taxon>Bacteria</taxon>
        <taxon>Pseudomonadati</taxon>
        <taxon>Pseudomonadota</taxon>
        <taxon>Gammaproteobacteria</taxon>
        <taxon>Arenicellales</taxon>
        <taxon>Arenicellaceae</taxon>
        <taxon>Arenicella</taxon>
    </lineage>
</organism>
<dbReference type="Proteomes" id="UP000253083">
    <property type="component" value="Unassembled WGS sequence"/>
</dbReference>
<dbReference type="OrthoDB" id="7063435at2"/>
<evidence type="ECO:0000313" key="2">
    <source>
        <dbReference type="Proteomes" id="UP000253083"/>
    </source>
</evidence>
<dbReference type="RefSeq" id="WP_113953217.1">
    <property type="nucleotide sequence ID" value="NZ_QNRT01000001.1"/>
</dbReference>
<dbReference type="EMBL" id="QNRT01000001">
    <property type="protein sequence ID" value="RBP53668.1"/>
    <property type="molecule type" value="Genomic_DNA"/>
</dbReference>
<proteinExistence type="predicted"/>
<dbReference type="InParanoid" id="A0A395JVS2"/>
<reference evidence="1 2" key="1">
    <citation type="submission" date="2018-06" db="EMBL/GenBank/DDBJ databases">
        <title>Genomic Encyclopedia of Type Strains, Phase IV (KMG-IV): sequencing the most valuable type-strain genomes for metagenomic binning, comparative biology and taxonomic classification.</title>
        <authorList>
            <person name="Goeker M."/>
        </authorList>
    </citation>
    <scope>NUCLEOTIDE SEQUENCE [LARGE SCALE GENOMIC DNA]</scope>
    <source>
        <strain evidence="1 2">DSM 24032</strain>
    </source>
</reference>
<comment type="caution">
    <text evidence="1">The sequence shown here is derived from an EMBL/GenBank/DDBJ whole genome shotgun (WGS) entry which is preliminary data.</text>
</comment>
<accession>A0A395JVS2</accession>
<gene>
    <name evidence="1" type="ORF">DFR28_1011055</name>
</gene>
<evidence type="ECO:0008006" key="3">
    <source>
        <dbReference type="Google" id="ProtNLM"/>
    </source>
</evidence>
<evidence type="ECO:0000313" key="1">
    <source>
        <dbReference type="EMBL" id="RBP53668.1"/>
    </source>
</evidence>
<keyword evidence="2" id="KW-1185">Reference proteome</keyword>
<name>A0A395JVS2_9GAMM</name>
<dbReference type="AlphaFoldDB" id="A0A395JVS2"/>
<sequence>MPKFEIETFLSVTPEQLQAELLSMSGVNYELAPIIQMSVPEKWATTAITLWPTHENVFTSTVLLFGVLPVDRHCFKLLSVTGTGFTESSKTLLNSVWSHQRTITKHGSGANVKDVVYYTTKIPCIGSLLRPVYRSIFMHRHKRLKLRYAEFG</sequence>
<protein>
    <recommendedName>
        <fullName evidence="3">Polyketide cyclase/dehydrase/lipid transport protein</fullName>
    </recommendedName>
</protein>